<evidence type="ECO:0000313" key="2">
    <source>
        <dbReference type="EMBL" id="RLV84377.1"/>
    </source>
</evidence>
<proteinExistence type="predicted"/>
<dbReference type="AlphaFoldDB" id="A0A3L8RT38"/>
<keyword evidence="3" id="KW-1185">Reference proteome</keyword>
<dbReference type="PANTHER" id="PTHR19872">
    <property type="entry name" value="UBIQUITIN LIGASE SPECIFICITY FACTOR/HREP PROTEIN"/>
    <property type="match status" value="1"/>
</dbReference>
<sequence>MAWVGRDLKDHLISPPCHEQGRLPVGGCTGLLVWASSVPKELAAHFPLCKHHGSANLSRCVFREVLSLEFLYLRVISGSHQQRGPRVCSLCCRKQVGDSSCQQPLTQIWWPWGWCFTGAPQAGPAVSVAPVLSWLFPPSCRVVTNSPSRLLLLQFEDVVWDYSLPADREELKKDKRAPVQSSSELGTSPPDLARDQRALVFCSVKGGSQGSAGAASGRLRLDFRERLFPRGYGHGPEAAGAPGALDSVARDAQVGLVGSGQGQGLHSVILVASSQLSCVGKPLNPKCVALFLPTGDEAEQGPPSPAPEEAEATLGCELPQRHPSCPMTPDKFLLTIGTLQSFCKPAAASRSPSLLSAKARAAQQRRPGEVPGSKTPLQHKEEQAAQLQRARLHSRSLTVTKTSTPFETKVLRLRLKKSLHSPAVKSSVPAPCVVRPKPCGSPGERKTPRGHGKDTPGPKDGDRLIDLWRVSSELMQPTPGTAAEMRNEAPRRRKASCPYTSRRDSGLRLLRAEQELSASGTAGRAHTASRKSQKESLAEETTTWHLASS</sequence>
<comment type="caution">
    <text evidence="2">The sequence shown here is derived from an EMBL/GenBank/DDBJ whole genome shotgun (WGS) entry which is preliminary data.</text>
</comment>
<feature type="region of interest" description="Disordered" evidence="1">
    <location>
        <begin position="419"/>
        <end position="549"/>
    </location>
</feature>
<feature type="region of interest" description="Disordered" evidence="1">
    <location>
        <begin position="172"/>
        <end position="191"/>
    </location>
</feature>
<feature type="compositionally biased region" description="Polar residues" evidence="1">
    <location>
        <begin position="539"/>
        <end position="549"/>
    </location>
</feature>
<dbReference type="InterPro" id="IPR051075">
    <property type="entry name" value="SCF_subunit_WD-repeat"/>
</dbReference>
<dbReference type="OrthoDB" id="674604at2759"/>
<feature type="compositionally biased region" description="Basic and acidic residues" evidence="1">
    <location>
        <begin position="443"/>
        <end position="466"/>
    </location>
</feature>
<name>A0A3L8RT38_CHLGU</name>
<dbReference type="Proteomes" id="UP000276834">
    <property type="component" value="Unassembled WGS sequence"/>
</dbReference>
<protein>
    <submittedName>
        <fullName evidence="2">Uncharacterized protein</fullName>
    </submittedName>
</protein>
<dbReference type="EMBL" id="QUSF01000281">
    <property type="protein sequence ID" value="RLV84377.1"/>
    <property type="molecule type" value="Genomic_DNA"/>
</dbReference>
<dbReference type="PANTHER" id="PTHR19872:SF7">
    <property type="entry name" value="F-BOX AND WD REPEAT DOMAIN CONTAINING PROTEIN 10B-RELATED"/>
    <property type="match status" value="1"/>
</dbReference>
<evidence type="ECO:0000256" key="1">
    <source>
        <dbReference type="SAM" id="MobiDB-lite"/>
    </source>
</evidence>
<feature type="region of interest" description="Disordered" evidence="1">
    <location>
        <begin position="354"/>
        <end position="385"/>
    </location>
</feature>
<reference evidence="2 3" key="1">
    <citation type="journal article" date="2018" name="Proc. R. Soc. B">
        <title>A non-coding region near Follistatin controls head colour polymorphism in the Gouldian finch.</title>
        <authorList>
            <person name="Toomey M.B."/>
            <person name="Marques C.I."/>
            <person name="Andrade P."/>
            <person name="Araujo P.M."/>
            <person name="Sabatino S."/>
            <person name="Gazda M.A."/>
            <person name="Afonso S."/>
            <person name="Lopes R.J."/>
            <person name="Corbo J.C."/>
            <person name="Carneiro M."/>
        </authorList>
    </citation>
    <scope>NUCLEOTIDE SEQUENCE [LARGE SCALE GENOMIC DNA]</scope>
    <source>
        <strain evidence="2">Red01</strain>
        <tissue evidence="2">Muscle</tissue>
    </source>
</reference>
<feature type="compositionally biased region" description="Basic and acidic residues" evidence="1">
    <location>
        <begin position="501"/>
        <end position="514"/>
    </location>
</feature>
<evidence type="ECO:0000313" key="3">
    <source>
        <dbReference type="Proteomes" id="UP000276834"/>
    </source>
</evidence>
<accession>A0A3L8RT38</accession>
<dbReference type="STRING" id="44316.ENSEGOP00005016987"/>
<organism evidence="2 3">
    <name type="scientific">Chloebia gouldiae</name>
    <name type="common">Gouldian finch</name>
    <name type="synonym">Erythrura gouldiae</name>
    <dbReference type="NCBI Taxonomy" id="44316"/>
    <lineage>
        <taxon>Eukaryota</taxon>
        <taxon>Metazoa</taxon>
        <taxon>Chordata</taxon>
        <taxon>Craniata</taxon>
        <taxon>Vertebrata</taxon>
        <taxon>Euteleostomi</taxon>
        <taxon>Archelosauria</taxon>
        <taxon>Archosauria</taxon>
        <taxon>Dinosauria</taxon>
        <taxon>Saurischia</taxon>
        <taxon>Theropoda</taxon>
        <taxon>Coelurosauria</taxon>
        <taxon>Aves</taxon>
        <taxon>Neognathae</taxon>
        <taxon>Neoaves</taxon>
        <taxon>Telluraves</taxon>
        <taxon>Australaves</taxon>
        <taxon>Passeriformes</taxon>
        <taxon>Passeroidea</taxon>
        <taxon>Passeridae</taxon>
        <taxon>Chloebia</taxon>
    </lineage>
</organism>
<gene>
    <name evidence="2" type="ORF">DV515_00016289</name>
</gene>